<dbReference type="GO" id="GO:0005783">
    <property type="term" value="C:endoplasmic reticulum"/>
    <property type="evidence" value="ECO:0007669"/>
    <property type="project" value="TreeGrafter"/>
</dbReference>
<keyword evidence="3" id="KW-0808">Transferase</keyword>
<dbReference type="InterPro" id="IPR007657">
    <property type="entry name" value="Glycosyltransferase_61"/>
</dbReference>
<dbReference type="STRING" id="1036808.A0A0C3AXL8"/>
<dbReference type="PANTHER" id="PTHR20961">
    <property type="entry name" value="GLYCOSYLTRANSFERASE"/>
    <property type="match status" value="1"/>
</dbReference>
<keyword evidence="8" id="KW-0732">Signal</keyword>
<evidence type="ECO:0000256" key="2">
    <source>
        <dbReference type="ARBA" id="ARBA00022676"/>
    </source>
</evidence>
<gene>
    <name evidence="10" type="ORF">SCLCIDRAFT_13106</name>
</gene>
<keyword evidence="4" id="KW-0812">Transmembrane</keyword>
<reference evidence="10 11" key="1">
    <citation type="submission" date="2014-04" db="EMBL/GenBank/DDBJ databases">
        <authorList>
            <consortium name="DOE Joint Genome Institute"/>
            <person name="Kuo A."/>
            <person name="Kohler A."/>
            <person name="Nagy L.G."/>
            <person name="Floudas D."/>
            <person name="Copeland A."/>
            <person name="Barry K.W."/>
            <person name="Cichocki N."/>
            <person name="Veneault-Fourrey C."/>
            <person name="LaButti K."/>
            <person name="Lindquist E.A."/>
            <person name="Lipzen A."/>
            <person name="Lundell T."/>
            <person name="Morin E."/>
            <person name="Murat C."/>
            <person name="Sun H."/>
            <person name="Tunlid A."/>
            <person name="Henrissat B."/>
            <person name="Grigoriev I.V."/>
            <person name="Hibbett D.S."/>
            <person name="Martin F."/>
            <person name="Nordberg H.P."/>
            <person name="Cantor M.N."/>
            <person name="Hua S.X."/>
        </authorList>
    </citation>
    <scope>NUCLEOTIDE SEQUENCE [LARGE SCALE GENOMIC DNA]</scope>
    <source>
        <strain evidence="10 11">Foug A</strain>
    </source>
</reference>
<keyword evidence="11" id="KW-1185">Reference proteome</keyword>
<dbReference type="PANTHER" id="PTHR20961:SF38">
    <property type="entry name" value="PROTEIN O-LINKED-MANNOSE BETA-1,4-N-ACETYLGLUCOSAMINYLTRANSFERASE 2"/>
    <property type="match status" value="1"/>
</dbReference>
<reference evidence="11" key="2">
    <citation type="submission" date="2015-01" db="EMBL/GenBank/DDBJ databases">
        <title>Evolutionary Origins and Diversification of the Mycorrhizal Mutualists.</title>
        <authorList>
            <consortium name="DOE Joint Genome Institute"/>
            <consortium name="Mycorrhizal Genomics Consortium"/>
            <person name="Kohler A."/>
            <person name="Kuo A."/>
            <person name="Nagy L.G."/>
            <person name="Floudas D."/>
            <person name="Copeland A."/>
            <person name="Barry K.W."/>
            <person name="Cichocki N."/>
            <person name="Veneault-Fourrey C."/>
            <person name="LaButti K."/>
            <person name="Lindquist E.A."/>
            <person name="Lipzen A."/>
            <person name="Lundell T."/>
            <person name="Morin E."/>
            <person name="Murat C."/>
            <person name="Riley R."/>
            <person name="Ohm R."/>
            <person name="Sun H."/>
            <person name="Tunlid A."/>
            <person name="Henrissat B."/>
            <person name="Grigoriev I.V."/>
            <person name="Hibbett D.S."/>
            <person name="Martin F."/>
        </authorList>
    </citation>
    <scope>NUCLEOTIDE SEQUENCE [LARGE SCALE GENOMIC DNA]</scope>
    <source>
        <strain evidence="11">Foug A</strain>
    </source>
</reference>
<evidence type="ECO:0000256" key="6">
    <source>
        <dbReference type="ARBA" id="ARBA00023136"/>
    </source>
</evidence>
<accession>A0A0C3AXL8</accession>
<evidence type="ECO:0000256" key="7">
    <source>
        <dbReference type="ARBA" id="ARBA00023180"/>
    </source>
</evidence>
<feature type="domain" description="Glycosyltransferase 61 catalytic" evidence="9">
    <location>
        <begin position="317"/>
        <end position="425"/>
    </location>
</feature>
<evidence type="ECO:0000256" key="3">
    <source>
        <dbReference type="ARBA" id="ARBA00022679"/>
    </source>
</evidence>
<protein>
    <recommendedName>
        <fullName evidence="9">Glycosyltransferase 61 catalytic domain-containing protein</fullName>
    </recommendedName>
</protein>
<evidence type="ECO:0000256" key="1">
    <source>
        <dbReference type="ARBA" id="ARBA00004167"/>
    </source>
</evidence>
<keyword evidence="6" id="KW-0472">Membrane</keyword>
<evidence type="ECO:0000256" key="4">
    <source>
        <dbReference type="ARBA" id="ARBA00022692"/>
    </source>
</evidence>
<keyword evidence="5" id="KW-1133">Transmembrane helix</keyword>
<evidence type="ECO:0000256" key="5">
    <source>
        <dbReference type="ARBA" id="ARBA00022989"/>
    </source>
</evidence>
<dbReference type="HOGENOM" id="CLU_033167_0_0_1"/>
<evidence type="ECO:0000313" key="10">
    <source>
        <dbReference type="EMBL" id="KIM69722.1"/>
    </source>
</evidence>
<keyword evidence="7" id="KW-0325">Glycoprotein</keyword>
<dbReference type="InParanoid" id="A0A0C3AXL8"/>
<dbReference type="GO" id="GO:0035269">
    <property type="term" value="P:protein O-linked glycosylation via mannose"/>
    <property type="evidence" value="ECO:0007669"/>
    <property type="project" value="TreeGrafter"/>
</dbReference>
<dbReference type="EMBL" id="KN822006">
    <property type="protein sequence ID" value="KIM69722.1"/>
    <property type="molecule type" value="Genomic_DNA"/>
</dbReference>
<feature type="signal peptide" evidence="8">
    <location>
        <begin position="1"/>
        <end position="27"/>
    </location>
</feature>
<evidence type="ECO:0000259" key="9">
    <source>
        <dbReference type="Pfam" id="PF04577"/>
    </source>
</evidence>
<dbReference type="OrthoDB" id="529273at2759"/>
<dbReference type="Pfam" id="PF04577">
    <property type="entry name" value="Glyco_transf_61"/>
    <property type="match status" value="1"/>
</dbReference>
<evidence type="ECO:0000313" key="11">
    <source>
        <dbReference type="Proteomes" id="UP000053989"/>
    </source>
</evidence>
<comment type="subcellular location">
    <subcellularLocation>
        <location evidence="1">Membrane</location>
        <topology evidence="1">Single-pass membrane protein</topology>
    </subcellularLocation>
</comment>
<evidence type="ECO:0000256" key="8">
    <source>
        <dbReference type="SAM" id="SignalP"/>
    </source>
</evidence>
<feature type="chain" id="PRO_5002161204" description="Glycosyltransferase 61 catalytic domain-containing protein" evidence="8">
    <location>
        <begin position="28"/>
        <end position="502"/>
    </location>
</feature>
<proteinExistence type="predicted"/>
<dbReference type="Proteomes" id="UP000053989">
    <property type="component" value="Unassembled WGS sequence"/>
</dbReference>
<dbReference type="GO" id="GO:0097363">
    <property type="term" value="F:protein O-acetylglucosaminyltransferase activity"/>
    <property type="evidence" value="ECO:0007669"/>
    <property type="project" value="TreeGrafter"/>
</dbReference>
<organism evidence="10 11">
    <name type="scientific">Scleroderma citrinum Foug A</name>
    <dbReference type="NCBI Taxonomy" id="1036808"/>
    <lineage>
        <taxon>Eukaryota</taxon>
        <taxon>Fungi</taxon>
        <taxon>Dikarya</taxon>
        <taxon>Basidiomycota</taxon>
        <taxon>Agaricomycotina</taxon>
        <taxon>Agaricomycetes</taxon>
        <taxon>Agaricomycetidae</taxon>
        <taxon>Boletales</taxon>
        <taxon>Sclerodermatineae</taxon>
        <taxon>Sclerodermataceae</taxon>
        <taxon>Scleroderma</taxon>
    </lineage>
</organism>
<name>A0A0C3AXL8_9AGAM</name>
<dbReference type="AlphaFoldDB" id="A0A0C3AXL8"/>
<sequence length="502" mass="56029">MALRSPRRDAVLILLGALCTHLLTVLAPLAPQAIVISHRVQESVILDSALQHGETPADSTTIVEHVPGWTVFRDIYMNNGTLFIVSSSPSSFPETRYMTSTGLAAETTPENIAAREPTQWNMDFLTPAEASERWGASPEERRITTVEGNTFLFNDPPQFLAHYYHFCAELLVGAWAFWNGAAHPNPPPLIHRAIFPHSSASGWRDRPGFNGYFLRASFPSLTVEVDIDWQDRIEATSDTEIDRAWHFPYLLLADRSAAFRGKLCGSTNQRTASESVDGLIARSKLNSDARWWRPVRNAVWRFAGVTGADIATPPGATVQEHLIEEFEETDKITITYISRQGSRRRLIPEDHDILVSELESLVARKNAQVMLTKGSDGVGGKEWVLNVVRAEQLTKDEQVRIASQTNILLGVHGNGLSHLILMPRTRVSAVIEIFFPGGFAHDYEWTARGLGLKHYSIWNDTYFTEDNTPRVKYPDGFQGSSIPVHGPAIANLIEKRIVRDLS</sequence>
<keyword evidence="2" id="KW-0328">Glycosyltransferase</keyword>
<dbReference type="GO" id="GO:0016020">
    <property type="term" value="C:membrane"/>
    <property type="evidence" value="ECO:0007669"/>
    <property type="project" value="UniProtKB-SubCell"/>
</dbReference>
<dbReference type="InterPro" id="IPR049625">
    <property type="entry name" value="Glyco_transf_61_cat"/>
</dbReference>